<organism evidence="2 3">
    <name type="scientific">Pontibacter diazotrophicus</name>
    <dbReference type="NCBI Taxonomy" id="1400979"/>
    <lineage>
        <taxon>Bacteria</taxon>
        <taxon>Pseudomonadati</taxon>
        <taxon>Bacteroidota</taxon>
        <taxon>Cytophagia</taxon>
        <taxon>Cytophagales</taxon>
        <taxon>Hymenobacteraceae</taxon>
        <taxon>Pontibacter</taxon>
    </lineage>
</organism>
<dbReference type="PANTHER" id="PTHR14097">
    <property type="entry name" value="OXIDOREDUCTASE HTATIP2"/>
    <property type="match status" value="1"/>
</dbReference>
<dbReference type="CDD" id="cd05250">
    <property type="entry name" value="CC3_like_SDR_a"/>
    <property type="match status" value="1"/>
</dbReference>
<dbReference type="EMBL" id="QRGR01000001">
    <property type="protein sequence ID" value="RDV17049.1"/>
    <property type="molecule type" value="Genomic_DNA"/>
</dbReference>
<comment type="caution">
    <text evidence="2">The sequence shown here is derived from an EMBL/GenBank/DDBJ whole genome shotgun (WGS) entry which is preliminary data.</text>
</comment>
<keyword evidence="3" id="KW-1185">Reference proteome</keyword>
<dbReference type="OrthoDB" id="9798632at2"/>
<protein>
    <submittedName>
        <fullName evidence="2">Oxidoreductase</fullName>
    </submittedName>
</protein>
<dbReference type="RefSeq" id="WP_115563569.1">
    <property type="nucleotide sequence ID" value="NZ_QRGR01000001.1"/>
</dbReference>
<evidence type="ECO:0000313" key="3">
    <source>
        <dbReference type="Proteomes" id="UP000256708"/>
    </source>
</evidence>
<proteinExistence type="predicted"/>
<dbReference type="Proteomes" id="UP000256708">
    <property type="component" value="Unassembled WGS sequence"/>
</dbReference>
<sequence length="223" mass="24379">MQKVRTALIAGGSGLVGGHLLNLLLRSQRYSEVISIGRRELPLIHPNLEQRVMDFDNFKNHASALVADDVFCCLGTTIKKAGSKDAFYKVDHTYVVQLAEITANKGAAQFIVVSAMGADVGSMIFYNKVKGEMEQHVQQQPFTATHFFRPSLLLGEREDQRTGEELASKIMKPLSGLMIGPLEKYKPIEAETVAKGMLYAASQDKPGVHIHPSDDIAGLGAKL</sequence>
<gene>
    <name evidence="2" type="ORF">DXT99_00580</name>
</gene>
<dbReference type="AlphaFoldDB" id="A0A3D8LHX3"/>
<feature type="domain" description="NAD(P)-binding" evidence="1">
    <location>
        <begin position="11"/>
        <end position="145"/>
    </location>
</feature>
<dbReference type="Pfam" id="PF13460">
    <property type="entry name" value="NAD_binding_10"/>
    <property type="match status" value="1"/>
</dbReference>
<dbReference type="PANTHER" id="PTHR14097:SF7">
    <property type="entry name" value="OXIDOREDUCTASE HTATIP2"/>
    <property type="match status" value="1"/>
</dbReference>
<dbReference type="SUPFAM" id="SSF51735">
    <property type="entry name" value="NAD(P)-binding Rossmann-fold domains"/>
    <property type="match status" value="1"/>
</dbReference>
<evidence type="ECO:0000313" key="2">
    <source>
        <dbReference type="EMBL" id="RDV17049.1"/>
    </source>
</evidence>
<accession>A0A3D8LHX3</accession>
<name>A0A3D8LHX3_9BACT</name>
<dbReference type="InterPro" id="IPR016040">
    <property type="entry name" value="NAD(P)-bd_dom"/>
</dbReference>
<dbReference type="InterPro" id="IPR036291">
    <property type="entry name" value="NAD(P)-bd_dom_sf"/>
</dbReference>
<dbReference type="Gene3D" id="3.40.50.720">
    <property type="entry name" value="NAD(P)-binding Rossmann-like Domain"/>
    <property type="match status" value="1"/>
</dbReference>
<reference evidence="3" key="1">
    <citation type="submission" date="2018-08" db="EMBL/GenBank/DDBJ databases">
        <authorList>
            <person name="Liu Z.-W."/>
            <person name="Du Z.-J."/>
        </authorList>
    </citation>
    <scope>NUCLEOTIDE SEQUENCE [LARGE SCALE GENOMIC DNA]</scope>
    <source>
        <strain evidence="3">H4X</strain>
    </source>
</reference>
<evidence type="ECO:0000259" key="1">
    <source>
        <dbReference type="Pfam" id="PF13460"/>
    </source>
</evidence>